<dbReference type="Pfam" id="PF00440">
    <property type="entry name" value="TetR_N"/>
    <property type="match status" value="1"/>
</dbReference>
<sequence>MQKNKTDKRSRLIQTAAKLAYRQGFRKTTLADIAEEAQVPLGNVYYYFKTKDELAAAIVEHHLKQLETSRQSWEEMDSPKERLYACVQMTAENARALARGGCSVGTLCTELRKEGGALAKLAAVLFTEHLAWIEAQFRAMGGNDDVRGLAIHLLSALQGIAVLSNSFEEPALVALETGRLKDWIRAM</sequence>
<dbReference type="SUPFAM" id="SSF48498">
    <property type="entry name" value="Tetracyclin repressor-like, C-terminal domain"/>
    <property type="match status" value="1"/>
</dbReference>
<comment type="caution">
    <text evidence="6">The sequence shown here is derived from an EMBL/GenBank/DDBJ whole genome shotgun (WGS) entry which is preliminary data.</text>
</comment>
<dbReference type="InterPro" id="IPR001647">
    <property type="entry name" value="HTH_TetR"/>
</dbReference>
<evidence type="ECO:0000313" key="7">
    <source>
        <dbReference type="Proteomes" id="UP000568106"/>
    </source>
</evidence>
<dbReference type="InterPro" id="IPR009057">
    <property type="entry name" value="Homeodomain-like_sf"/>
</dbReference>
<dbReference type="SUPFAM" id="SSF46689">
    <property type="entry name" value="Homeodomain-like"/>
    <property type="match status" value="1"/>
</dbReference>
<organism evidence="6 7">
    <name type="scientific">Tunturiibacter empetritectus</name>
    <dbReference type="NCBI Taxonomy" id="3069691"/>
    <lineage>
        <taxon>Bacteria</taxon>
        <taxon>Pseudomonadati</taxon>
        <taxon>Acidobacteriota</taxon>
        <taxon>Terriglobia</taxon>
        <taxon>Terriglobales</taxon>
        <taxon>Acidobacteriaceae</taxon>
        <taxon>Tunturiibacter</taxon>
    </lineage>
</organism>
<keyword evidence="1" id="KW-0805">Transcription regulation</keyword>
<keyword evidence="7" id="KW-1185">Reference proteome</keyword>
<gene>
    <name evidence="6" type="ORF">HDF09_003129</name>
</gene>
<evidence type="ECO:0000256" key="3">
    <source>
        <dbReference type="ARBA" id="ARBA00023163"/>
    </source>
</evidence>
<dbReference type="GO" id="GO:0003677">
    <property type="term" value="F:DNA binding"/>
    <property type="evidence" value="ECO:0007669"/>
    <property type="project" value="UniProtKB-UniRule"/>
</dbReference>
<keyword evidence="2 4" id="KW-0238">DNA-binding</keyword>
<dbReference type="PRINTS" id="PR00455">
    <property type="entry name" value="HTHTETR"/>
</dbReference>
<dbReference type="AlphaFoldDB" id="A0A7W8MSK1"/>
<dbReference type="PANTHER" id="PTHR47506">
    <property type="entry name" value="TRANSCRIPTIONAL REGULATORY PROTEIN"/>
    <property type="match status" value="1"/>
</dbReference>
<keyword evidence="3" id="KW-0804">Transcription</keyword>
<dbReference type="PROSITE" id="PS50977">
    <property type="entry name" value="HTH_TETR_2"/>
    <property type="match status" value="1"/>
</dbReference>
<evidence type="ECO:0000259" key="5">
    <source>
        <dbReference type="PROSITE" id="PS50977"/>
    </source>
</evidence>
<evidence type="ECO:0000313" key="6">
    <source>
        <dbReference type="EMBL" id="MBB5318432.1"/>
    </source>
</evidence>
<evidence type="ECO:0000256" key="2">
    <source>
        <dbReference type="ARBA" id="ARBA00023125"/>
    </source>
</evidence>
<dbReference type="PANTHER" id="PTHR47506:SF1">
    <property type="entry name" value="HTH-TYPE TRANSCRIPTIONAL REGULATOR YJDC"/>
    <property type="match status" value="1"/>
</dbReference>
<reference evidence="6" key="1">
    <citation type="submission" date="2020-08" db="EMBL/GenBank/DDBJ databases">
        <title>Genomic Encyclopedia of Type Strains, Phase IV (KMG-V): Genome sequencing to study the core and pangenomes of soil and plant-associated prokaryotes.</title>
        <authorList>
            <person name="Whitman W."/>
        </authorList>
    </citation>
    <scope>NUCLEOTIDE SEQUENCE [LARGE SCALE GENOMIC DNA]</scope>
    <source>
        <strain evidence="6">M8UP27</strain>
    </source>
</reference>
<name>A0A7W8MSK1_9BACT</name>
<accession>A0A7W8MSK1</accession>
<feature type="DNA-binding region" description="H-T-H motif" evidence="4">
    <location>
        <begin position="29"/>
        <end position="48"/>
    </location>
</feature>
<feature type="domain" description="HTH tetR-type" evidence="5">
    <location>
        <begin position="6"/>
        <end position="66"/>
    </location>
</feature>
<dbReference type="EMBL" id="JACHDY010000004">
    <property type="protein sequence ID" value="MBB5318432.1"/>
    <property type="molecule type" value="Genomic_DNA"/>
</dbReference>
<protein>
    <submittedName>
        <fullName evidence="6">AcrR family transcriptional regulator</fullName>
    </submittedName>
</protein>
<dbReference type="Gene3D" id="1.10.357.10">
    <property type="entry name" value="Tetracycline Repressor, domain 2"/>
    <property type="match status" value="1"/>
</dbReference>
<proteinExistence type="predicted"/>
<dbReference type="InterPro" id="IPR036271">
    <property type="entry name" value="Tet_transcr_reg_TetR-rel_C_sf"/>
</dbReference>
<dbReference type="Proteomes" id="UP000568106">
    <property type="component" value="Unassembled WGS sequence"/>
</dbReference>
<evidence type="ECO:0000256" key="1">
    <source>
        <dbReference type="ARBA" id="ARBA00023015"/>
    </source>
</evidence>
<evidence type="ECO:0000256" key="4">
    <source>
        <dbReference type="PROSITE-ProRule" id="PRU00335"/>
    </source>
</evidence>